<comment type="caution">
    <text evidence="3">The sequence shown here is derived from an EMBL/GenBank/DDBJ whole genome shotgun (WGS) entry which is preliminary data.</text>
</comment>
<dbReference type="GO" id="GO:0006891">
    <property type="term" value="P:intra-Golgi vesicle-mediated transport"/>
    <property type="evidence" value="ECO:0007669"/>
    <property type="project" value="InterPro"/>
</dbReference>
<dbReference type="PANTHER" id="PTHR28159:SF1">
    <property type="entry name" value="TRAFFICKING PROTEIN PARTICLE COMPLEX II-SPECIFIC SUBUNIT 65"/>
    <property type="match status" value="1"/>
</dbReference>
<dbReference type="Proteomes" id="UP001063166">
    <property type="component" value="Unassembled WGS sequence"/>
</dbReference>
<dbReference type="InterPro" id="IPR024662">
    <property type="entry name" value="Trs65"/>
</dbReference>
<gene>
    <name evidence="3" type="ORF">LshimejAT787_0701970</name>
</gene>
<keyword evidence="4" id="KW-1185">Reference proteome</keyword>
<organism evidence="3 4">
    <name type="scientific">Lyophyllum shimeji</name>
    <name type="common">Hon-shimeji</name>
    <name type="synonym">Tricholoma shimeji</name>
    <dbReference type="NCBI Taxonomy" id="47721"/>
    <lineage>
        <taxon>Eukaryota</taxon>
        <taxon>Fungi</taxon>
        <taxon>Dikarya</taxon>
        <taxon>Basidiomycota</taxon>
        <taxon>Agaricomycotina</taxon>
        <taxon>Agaricomycetes</taxon>
        <taxon>Agaricomycetidae</taxon>
        <taxon>Agaricales</taxon>
        <taxon>Tricholomatineae</taxon>
        <taxon>Lyophyllaceae</taxon>
        <taxon>Lyophyllum</taxon>
    </lineage>
</organism>
<evidence type="ECO:0000313" key="3">
    <source>
        <dbReference type="EMBL" id="GLB39687.1"/>
    </source>
</evidence>
<evidence type="ECO:0000256" key="1">
    <source>
        <dbReference type="SAM" id="MobiDB-lite"/>
    </source>
</evidence>
<dbReference type="PANTHER" id="PTHR28159">
    <property type="entry name" value="TRAFFICKING PROTEIN PARTICLE COMPLEX II-SPECIFIC SUBUNIT 65"/>
    <property type="match status" value="1"/>
</dbReference>
<reference evidence="3" key="1">
    <citation type="submission" date="2022-07" db="EMBL/GenBank/DDBJ databases">
        <title>The genome of Lyophyllum shimeji provides insight into the initial evolution of ectomycorrhizal fungal genome.</title>
        <authorList>
            <person name="Kobayashi Y."/>
            <person name="Shibata T."/>
            <person name="Hirakawa H."/>
            <person name="Shigenobu S."/>
            <person name="Nishiyama T."/>
            <person name="Yamada A."/>
            <person name="Hasebe M."/>
            <person name="Kawaguchi M."/>
        </authorList>
    </citation>
    <scope>NUCLEOTIDE SEQUENCE</scope>
    <source>
        <strain evidence="3">AT787</strain>
    </source>
</reference>
<evidence type="ECO:0000259" key="2">
    <source>
        <dbReference type="Pfam" id="PF12735"/>
    </source>
</evidence>
<proteinExistence type="predicted"/>
<dbReference type="OrthoDB" id="24630at2759"/>
<protein>
    <submittedName>
        <fullName evidence="3">TRAPP trafficking subunit Trs65</fullName>
    </submittedName>
</protein>
<accession>A0A9P3UNU5</accession>
<dbReference type="GO" id="GO:0005802">
    <property type="term" value="C:trans-Golgi network"/>
    <property type="evidence" value="ECO:0007669"/>
    <property type="project" value="TreeGrafter"/>
</dbReference>
<sequence length="926" mass="100295">MSFDQLFATSVLNVVVPDTSVEYPPQRPADEWLGKLEESAVERKQAFFDEQLHSLLTLRIEHPTSTAPADADHPPQPLLTLLAHTQVSLEATYISSLPTPNPDLLRTSRLSAPPRTASLPKSNSRLQVQSHHPSILPPSTPNPTPSSADHDRRYVTSEGTLLLASIWGQNTSEDSKEGFSLLWSEKEQVWVAVYRLSLTVSFLRLNFSDPLLCLTVSATLRDKPLALAQPKHPLAVYFASVGSQVLAPPESPTSPNGLVVEPEGDGYDRLEEVNLLEGLLAGPTFVKASEKRLALPSTRLGTVSRQKLFSLPPVSLPALATPSPSPMTAVRTAHPTLRKSYRKTLQTVSGFRVRMRTVFVPYVLLPETERNADLDEVQEERERREAGNEERTVVLCVEVENSGESGPGIGFMIEKVDVSIGGEGARATLVGWGDGCFESNVEAKTFPLHIGAMAQYNLLYAVTFLRAPEEVEGFSLKSDPNNPEHFPNPGNSDLQRAVAINILGRPYVAPKPSSNAEEFSYPTTTFSSRWNCVLDLSAHQHHSLDTFDGAEEFTSSYHALPEPPSPFPASTTPRTAGLTSPNGGTYSAGSTPQSSVTAGSKRHTIPGGNIIAARSIKAATPNRAISMLSPGSISAREREQPPVPGASSRMSYIPPSISTQIPRSPTTYGAPPPPPLPMTVETNGNRSSGQLEAMPQPMTPAYPAYPPLSAVPPSPFSQGPIASHNTGNVGPSVEIRRERGVGMGGVLLPQTPGPWVTGGFGEQKMFPRLQHAERSGESIVVSVGLLPLTESARRKGSESQVFGPGKIYPLDYFTLDIFVFNQSEWTRRFEVTCPPRRRKRKPGEVEGYQGTTGVAKKSGFPGILPMDARVRIGPLRPSACQSVRMEFLAVTPGVHSIDALTLTDIESGFSMNLRSVMDIVVHDPST</sequence>
<dbReference type="GO" id="GO:1990071">
    <property type="term" value="C:TRAPPII protein complex"/>
    <property type="evidence" value="ECO:0007669"/>
    <property type="project" value="InterPro"/>
</dbReference>
<dbReference type="AlphaFoldDB" id="A0A9P3UNU5"/>
<feature type="region of interest" description="Disordered" evidence="1">
    <location>
        <begin position="634"/>
        <end position="671"/>
    </location>
</feature>
<name>A0A9P3UNU5_LYOSH</name>
<feature type="region of interest" description="Disordered" evidence="1">
    <location>
        <begin position="561"/>
        <end position="603"/>
    </location>
</feature>
<evidence type="ECO:0000313" key="4">
    <source>
        <dbReference type="Proteomes" id="UP001063166"/>
    </source>
</evidence>
<dbReference type="Pfam" id="PF12735">
    <property type="entry name" value="IgD3_Trs65"/>
    <property type="match status" value="1"/>
</dbReference>
<feature type="compositionally biased region" description="Polar residues" evidence="1">
    <location>
        <begin position="568"/>
        <end position="598"/>
    </location>
</feature>
<feature type="region of interest" description="Disordered" evidence="1">
    <location>
        <begin position="100"/>
        <end position="151"/>
    </location>
</feature>
<dbReference type="EMBL" id="BRPK01000007">
    <property type="protein sequence ID" value="GLB39687.1"/>
    <property type="molecule type" value="Genomic_DNA"/>
</dbReference>
<feature type="compositionally biased region" description="Polar residues" evidence="1">
    <location>
        <begin position="119"/>
        <end position="132"/>
    </location>
</feature>
<dbReference type="InterPro" id="IPR055420">
    <property type="entry name" value="IgD3_Trs65"/>
</dbReference>
<feature type="compositionally biased region" description="Pro residues" evidence="1">
    <location>
        <begin position="135"/>
        <end position="144"/>
    </location>
</feature>
<feature type="domain" description="Trafficking protein particle complex II-specific subunit 65 IgD3" evidence="2">
    <location>
        <begin position="864"/>
        <end position="921"/>
    </location>
</feature>